<dbReference type="FunFam" id="3.30.160.60:FF:000446">
    <property type="entry name" value="Zinc finger protein"/>
    <property type="match status" value="1"/>
</dbReference>
<dbReference type="PROSITE" id="PS50157">
    <property type="entry name" value="ZINC_FINGER_C2H2_2"/>
    <property type="match status" value="2"/>
</dbReference>
<dbReference type="SMART" id="SM00355">
    <property type="entry name" value="ZnF_C2H2"/>
    <property type="match status" value="2"/>
</dbReference>
<dbReference type="GO" id="GO:0000978">
    <property type="term" value="F:RNA polymerase II cis-regulatory region sequence-specific DNA binding"/>
    <property type="evidence" value="ECO:0007669"/>
    <property type="project" value="TreeGrafter"/>
</dbReference>
<feature type="compositionally biased region" description="Low complexity" evidence="5">
    <location>
        <begin position="18"/>
        <end position="35"/>
    </location>
</feature>
<feature type="compositionally biased region" description="Polar residues" evidence="5">
    <location>
        <begin position="201"/>
        <end position="219"/>
    </location>
</feature>
<dbReference type="PROSITE" id="PS00028">
    <property type="entry name" value="ZINC_FINGER_C2H2_1"/>
    <property type="match status" value="2"/>
</dbReference>
<reference evidence="7 8" key="1">
    <citation type="journal article" date="2016" name="Mol. Biol. Evol.">
        <title>Comparative Genomics of Early-Diverging Mushroom-Forming Fungi Provides Insights into the Origins of Lignocellulose Decay Capabilities.</title>
        <authorList>
            <person name="Nagy L.G."/>
            <person name="Riley R."/>
            <person name="Tritt A."/>
            <person name="Adam C."/>
            <person name="Daum C."/>
            <person name="Floudas D."/>
            <person name="Sun H."/>
            <person name="Yadav J.S."/>
            <person name="Pangilinan J."/>
            <person name="Larsson K.H."/>
            <person name="Matsuura K."/>
            <person name="Barry K."/>
            <person name="Labutti K."/>
            <person name="Kuo R."/>
            <person name="Ohm R.A."/>
            <person name="Bhattacharya S.S."/>
            <person name="Shirouzu T."/>
            <person name="Yoshinaga Y."/>
            <person name="Martin F.M."/>
            <person name="Grigoriev I.V."/>
            <person name="Hibbett D.S."/>
        </authorList>
    </citation>
    <scope>NUCLEOTIDE SEQUENCE [LARGE SCALE GENOMIC DNA]</scope>
    <source>
        <strain evidence="7 8">HHB9708</strain>
    </source>
</reference>
<dbReference type="OrthoDB" id="6365676at2759"/>
<dbReference type="Gene3D" id="3.30.160.60">
    <property type="entry name" value="Classic Zinc Finger"/>
    <property type="match status" value="2"/>
</dbReference>
<evidence type="ECO:0000259" key="6">
    <source>
        <dbReference type="PROSITE" id="PS50157"/>
    </source>
</evidence>
<evidence type="ECO:0000256" key="3">
    <source>
        <dbReference type="ARBA" id="ARBA00022833"/>
    </source>
</evidence>
<keyword evidence="2 4" id="KW-0863">Zinc-finger</keyword>
<name>A0A164USZ1_9AGAM</name>
<evidence type="ECO:0000313" key="8">
    <source>
        <dbReference type="Proteomes" id="UP000076722"/>
    </source>
</evidence>
<dbReference type="GO" id="GO:0008270">
    <property type="term" value="F:zinc ion binding"/>
    <property type="evidence" value="ECO:0007669"/>
    <property type="project" value="UniProtKB-KW"/>
</dbReference>
<feature type="domain" description="C2H2-type" evidence="6">
    <location>
        <begin position="308"/>
        <end position="338"/>
    </location>
</feature>
<dbReference type="EMBL" id="KV419407">
    <property type="protein sequence ID" value="KZS93513.1"/>
    <property type="molecule type" value="Genomic_DNA"/>
</dbReference>
<dbReference type="Proteomes" id="UP000076722">
    <property type="component" value="Unassembled WGS sequence"/>
</dbReference>
<dbReference type="STRING" id="1314777.A0A164USZ1"/>
<protein>
    <recommendedName>
        <fullName evidence="6">C2H2-type domain-containing protein</fullName>
    </recommendedName>
</protein>
<sequence length="375" mass="41553">MASSHPNYDSPLTYLPNPSYSPRLSDSNSSSSLSPIDAGSPLHLTSHPDTDPMFDSSHYYQPDAMDPWASHKLQYIQDQDRLKNLSSQMAASQYQNQHVIPIHQVKHEIPTYHFSSSYDNVPMPASPSQSALSSSPGLMYYSPPMTDIDLHNSYGAHHEYNNMDIQAPIPAYSPVTSPQQVGCDPRAIYTQPEQPPAANEYNFSSVFTPSSDVDQSQSPEFEDGSGESEKTDSDDGEFPAPRGRSRPVVVPSQVTSTEEPSGDFRPPRTSRLSAPIPVPNLTKKSRGRRVPTTSVVLQNGVTKNARMYMCSVAGCGKCFARGEHLKRHVRSIHTHEKPHKCPHSSCGKEFSRHDNLCQHMRVHRSYSAPRDGGYA</sequence>
<keyword evidence="3" id="KW-0862">Zinc</keyword>
<dbReference type="AlphaFoldDB" id="A0A164USZ1"/>
<dbReference type="InterPro" id="IPR036236">
    <property type="entry name" value="Znf_C2H2_sf"/>
</dbReference>
<evidence type="ECO:0000256" key="2">
    <source>
        <dbReference type="ARBA" id="ARBA00022771"/>
    </source>
</evidence>
<organism evidence="7 8">
    <name type="scientific">Sistotremastrum niveocremeum HHB9708</name>
    <dbReference type="NCBI Taxonomy" id="1314777"/>
    <lineage>
        <taxon>Eukaryota</taxon>
        <taxon>Fungi</taxon>
        <taxon>Dikarya</taxon>
        <taxon>Basidiomycota</taxon>
        <taxon>Agaricomycotina</taxon>
        <taxon>Agaricomycetes</taxon>
        <taxon>Sistotremastrales</taxon>
        <taxon>Sistotremastraceae</taxon>
        <taxon>Sertulicium</taxon>
        <taxon>Sertulicium niveocremeum</taxon>
    </lineage>
</organism>
<keyword evidence="8" id="KW-1185">Reference proteome</keyword>
<evidence type="ECO:0000256" key="5">
    <source>
        <dbReference type="SAM" id="MobiDB-lite"/>
    </source>
</evidence>
<dbReference type="GO" id="GO:0000981">
    <property type="term" value="F:DNA-binding transcription factor activity, RNA polymerase II-specific"/>
    <property type="evidence" value="ECO:0007669"/>
    <property type="project" value="TreeGrafter"/>
</dbReference>
<feature type="region of interest" description="Disordered" evidence="5">
    <location>
        <begin position="1"/>
        <end position="58"/>
    </location>
</feature>
<feature type="region of interest" description="Disordered" evidence="5">
    <location>
        <begin position="171"/>
        <end position="291"/>
    </location>
</feature>
<evidence type="ECO:0000256" key="1">
    <source>
        <dbReference type="ARBA" id="ARBA00022723"/>
    </source>
</evidence>
<proteinExistence type="predicted"/>
<feature type="domain" description="C2H2-type" evidence="6">
    <location>
        <begin position="339"/>
        <end position="368"/>
    </location>
</feature>
<accession>A0A164USZ1</accession>
<evidence type="ECO:0000256" key="4">
    <source>
        <dbReference type="PROSITE-ProRule" id="PRU00042"/>
    </source>
</evidence>
<dbReference type="PANTHER" id="PTHR23235:SF120">
    <property type="entry name" value="KRUPPEL-LIKE FACTOR 15"/>
    <property type="match status" value="1"/>
</dbReference>
<gene>
    <name evidence="7" type="ORF">SISNIDRAFT_466245</name>
</gene>
<keyword evidence="1" id="KW-0479">Metal-binding</keyword>
<dbReference type="SUPFAM" id="SSF57667">
    <property type="entry name" value="beta-beta-alpha zinc fingers"/>
    <property type="match status" value="1"/>
</dbReference>
<dbReference type="InterPro" id="IPR013087">
    <property type="entry name" value="Znf_C2H2_type"/>
</dbReference>
<dbReference type="PANTHER" id="PTHR23235">
    <property type="entry name" value="KRUEPPEL-LIKE TRANSCRIPTION FACTOR"/>
    <property type="match status" value="1"/>
</dbReference>
<dbReference type="Pfam" id="PF00096">
    <property type="entry name" value="zf-C2H2"/>
    <property type="match status" value="2"/>
</dbReference>
<evidence type="ECO:0000313" key="7">
    <source>
        <dbReference type="EMBL" id="KZS93513.1"/>
    </source>
</evidence>